<dbReference type="Pfam" id="PF22458">
    <property type="entry name" value="RsmF-B_ferredox"/>
    <property type="match status" value="1"/>
</dbReference>
<accession>A0A318EBE7</accession>
<evidence type="ECO:0000256" key="4">
    <source>
        <dbReference type="ARBA" id="ARBA00022691"/>
    </source>
</evidence>
<dbReference type="Pfam" id="PF01189">
    <property type="entry name" value="Methyltr_RsmB-F"/>
    <property type="match status" value="1"/>
</dbReference>
<keyword evidence="2 6" id="KW-0489">Methyltransferase</keyword>
<evidence type="ECO:0000313" key="9">
    <source>
        <dbReference type="Proteomes" id="UP000248330"/>
    </source>
</evidence>
<dbReference type="InterPro" id="IPR029063">
    <property type="entry name" value="SAM-dependent_MTases_sf"/>
</dbReference>
<dbReference type="RefSeq" id="WP_110264731.1">
    <property type="nucleotide sequence ID" value="NZ_CAWNXA010000003.1"/>
</dbReference>
<dbReference type="CDD" id="cd02440">
    <property type="entry name" value="AdoMet_MTases"/>
    <property type="match status" value="1"/>
</dbReference>
<feature type="binding site" evidence="6">
    <location>
        <position position="298"/>
    </location>
    <ligand>
        <name>S-adenosyl-L-methionine</name>
        <dbReference type="ChEBI" id="CHEBI:59789"/>
    </ligand>
</feature>
<sequence>MSRPRIFPAQWQLACEVLGTVLREGRAADRLLQATFRERRAMGGRDRARVTELVYGSLRNLRRLQRVAGRREPAALCAVHALDTGMSDAESLTRLGVADAAALAARLAQFDATTLTPAEALNLPDTVYAAWDAAIGAGETRALAAALAQQAPVDLRVNALKCAPEQAIEALAAANVDAGPTPWAPLGLRLAGRAPLQQLAAFRDGWIEPQDEGSQLLALLVGARPGERIADWCAGAGGKTLALAAAMRDSGELWAIDIDAQRLQRLGPRLQRAGVGCVRVHALDTVPDETTFDAVLVDAPCSATGTWRRQPEARLKPLDVAALAAQQRQILERAARHVRAGGRLVYGTCSLLDAENAAVVEAFLAGHPSFEPVDAGDVLAAQGVRFPGRYLQLWPHRHGTDGFFGAVLRRVA</sequence>
<reference evidence="8 9" key="1">
    <citation type="submission" date="2018-04" db="EMBL/GenBank/DDBJ databases">
        <title>Genomic Encyclopedia of Type Strains, Phase IV (KMG-IV): sequencing the most valuable type-strain genomes for metagenomic binning, comparative biology and taxonomic classification.</title>
        <authorList>
            <person name="Goeker M."/>
        </authorList>
    </citation>
    <scope>NUCLEOTIDE SEQUENCE [LARGE SCALE GENOMIC DNA]</scope>
    <source>
        <strain evidence="8 9">DSM 104150</strain>
    </source>
</reference>
<comment type="similarity">
    <text evidence="1 6">Belongs to the class I-like SAM-binding methyltransferase superfamily. RsmB/NOP family.</text>
</comment>
<dbReference type="GO" id="GO:0008173">
    <property type="term" value="F:RNA methyltransferase activity"/>
    <property type="evidence" value="ECO:0007669"/>
    <property type="project" value="InterPro"/>
</dbReference>
<dbReference type="GO" id="GO:0001510">
    <property type="term" value="P:RNA methylation"/>
    <property type="evidence" value="ECO:0007669"/>
    <property type="project" value="InterPro"/>
</dbReference>
<dbReference type="PANTHER" id="PTHR22807">
    <property type="entry name" value="NOP2 YEAST -RELATED NOL1/NOP2/FMU SUN DOMAIN-CONTAINING"/>
    <property type="match status" value="1"/>
</dbReference>
<keyword evidence="5 6" id="KW-0694">RNA-binding</keyword>
<evidence type="ECO:0000256" key="6">
    <source>
        <dbReference type="PROSITE-ProRule" id="PRU01023"/>
    </source>
</evidence>
<evidence type="ECO:0000256" key="2">
    <source>
        <dbReference type="ARBA" id="ARBA00022603"/>
    </source>
</evidence>
<keyword evidence="4 6" id="KW-0949">S-adenosyl-L-methionine</keyword>
<dbReference type="Proteomes" id="UP000248330">
    <property type="component" value="Unassembled WGS sequence"/>
</dbReference>
<dbReference type="EMBL" id="QICN01000003">
    <property type="protein sequence ID" value="PXV69833.1"/>
    <property type="molecule type" value="Genomic_DNA"/>
</dbReference>
<dbReference type="PROSITE" id="PS01153">
    <property type="entry name" value="NOL1_NOP2_SUN"/>
    <property type="match status" value="1"/>
</dbReference>
<gene>
    <name evidence="8" type="ORF">C8D93_103409</name>
</gene>
<feature type="binding site" evidence="6">
    <location>
        <position position="257"/>
    </location>
    <ligand>
        <name>S-adenosyl-L-methionine</name>
        <dbReference type="ChEBI" id="CHEBI:59789"/>
    </ligand>
</feature>
<proteinExistence type="inferred from homology"/>
<evidence type="ECO:0000256" key="3">
    <source>
        <dbReference type="ARBA" id="ARBA00022679"/>
    </source>
</evidence>
<comment type="caution">
    <text evidence="6">Lacks conserved residue(s) required for the propagation of feature annotation.</text>
</comment>
<evidence type="ECO:0000256" key="1">
    <source>
        <dbReference type="ARBA" id="ARBA00007494"/>
    </source>
</evidence>
<dbReference type="AlphaFoldDB" id="A0A318EBE7"/>
<dbReference type="GO" id="GO:0003723">
    <property type="term" value="F:RNA binding"/>
    <property type="evidence" value="ECO:0007669"/>
    <property type="project" value="UniProtKB-UniRule"/>
</dbReference>
<dbReference type="PRINTS" id="PR02008">
    <property type="entry name" value="RCMTFAMILY"/>
</dbReference>
<dbReference type="InterPro" id="IPR018314">
    <property type="entry name" value="RsmB/NOL1/NOP2-like_CS"/>
</dbReference>
<dbReference type="PANTHER" id="PTHR22807:SF53">
    <property type="entry name" value="RIBOSOMAL RNA SMALL SUBUNIT METHYLTRANSFERASE B-RELATED"/>
    <property type="match status" value="1"/>
</dbReference>
<keyword evidence="9" id="KW-1185">Reference proteome</keyword>
<dbReference type="InterPro" id="IPR001678">
    <property type="entry name" value="MeTrfase_RsmB-F_NOP2_dom"/>
</dbReference>
<feature type="domain" description="SAM-dependent MTase RsmB/NOP-type" evidence="7">
    <location>
        <begin position="143"/>
        <end position="411"/>
    </location>
</feature>
<dbReference type="PROSITE" id="PS51686">
    <property type="entry name" value="SAM_MT_RSMB_NOP"/>
    <property type="match status" value="1"/>
</dbReference>
<name>A0A318EBE7_9GAMM</name>
<keyword evidence="3 6" id="KW-0808">Transferase</keyword>
<evidence type="ECO:0000256" key="5">
    <source>
        <dbReference type="ARBA" id="ARBA00022884"/>
    </source>
</evidence>
<protein>
    <submittedName>
        <fullName evidence="8">16S rRNA (Cytosine967-C5)-methyltransferase</fullName>
    </submittedName>
</protein>
<dbReference type="InterPro" id="IPR049560">
    <property type="entry name" value="MeTrfase_RsmB-F_NOP2_cat"/>
</dbReference>
<dbReference type="InterPro" id="IPR023267">
    <property type="entry name" value="RCMT"/>
</dbReference>
<evidence type="ECO:0000313" key="8">
    <source>
        <dbReference type="EMBL" id="PXV69833.1"/>
    </source>
</evidence>
<dbReference type="SUPFAM" id="SSF53335">
    <property type="entry name" value="S-adenosyl-L-methionine-dependent methyltransferases"/>
    <property type="match status" value="1"/>
</dbReference>
<dbReference type="OrthoDB" id="9810297at2"/>
<organism evidence="8 9">
    <name type="scientific">Sinimarinibacterium flocculans</name>
    <dbReference type="NCBI Taxonomy" id="985250"/>
    <lineage>
        <taxon>Bacteria</taxon>
        <taxon>Pseudomonadati</taxon>
        <taxon>Pseudomonadota</taxon>
        <taxon>Gammaproteobacteria</taxon>
        <taxon>Nevskiales</taxon>
        <taxon>Nevskiaceae</taxon>
        <taxon>Sinimarinibacterium</taxon>
    </lineage>
</organism>
<dbReference type="InterPro" id="IPR054728">
    <property type="entry name" value="RsmB-like_ferredoxin"/>
</dbReference>
<evidence type="ECO:0000259" key="7">
    <source>
        <dbReference type="PROSITE" id="PS51686"/>
    </source>
</evidence>
<dbReference type="Gene3D" id="3.40.50.150">
    <property type="entry name" value="Vaccinia Virus protein VP39"/>
    <property type="match status" value="1"/>
</dbReference>
<feature type="active site" description="Nucleophile" evidence="6">
    <location>
        <position position="349"/>
    </location>
</feature>
<comment type="caution">
    <text evidence="8">The sequence shown here is derived from an EMBL/GenBank/DDBJ whole genome shotgun (WGS) entry which is preliminary data.</text>
</comment>